<feature type="non-terminal residue" evidence="11">
    <location>
        <position position="438"/>
    </location>
</feature>
<comment type="subcellular location">
    <subcellularLocation>
        <location evidence="1">Chromosome</location>
    </subcellularLocation>
    <subcellularLocation>
        <location evidence="2">Cytoplasm</location>
    </subcellularLocation>
</comment>
<dbReference type="EMBL" id="CACRXK020020739">
    <property type="protein sequence ID" value="CAB4035127.1"/>
    <property type="molecule type" value="Genomic_DNA"/>
</dbReference>
<dbReference type="Proteomes" id="UP001152795">
    <property type="component" value="Unassembled WGS sequence"/>
</dbReference>
<keyword evidence="12" id="KW-1185">Reference proteome</keyword>
<protein>
    <recommendedName>
        <fullName evidence="4">Condensin complex subunit 2</fullName>
    </recommendedName>
</protein>
<comment type="caution">
    <text evidence="11">The sequence shown here is derived from an EMBL/GenBank/DDBJ whole genome shotgun (WGS) entry which is preliminary data.</text>
</comment>
<keyword evidence="10" id="KW-0131">Cell cycle</keyword>
<dbReference type="InterPro" id="IPR022816">
    <property type="entry name" value="Condensin_barren_su2"/>
</dbReference>
<accession>A0A6S7JU19</accession>
<sequence>MRMRILSPSVQICPQYDDFSFTNWDLNAETARESETFTNTNNEDAFDMNAPGPAPFDPINEMPDMDGGGFDDDDGDAGGFDDGPGGMNTDLSGNLLGFADGQEAQLLLPGQTRPIETALGNATDLGTFMLSLQSSENMNEYSYSTLPMWAGPVQWKNRAQFDALKGLNKGSSKRKTTTRKKVFRIEFDATHDFDKLFTKGKAATVLSKITMDKHASNQKTLPDDLHYEFNNLMKLFLKTKLMVRRQYGVQPAVTDDGNGNNWYNYENENDCANYCPADAQDDGDDDVFDGEDAGGFNEYSSQTLSSFNNETVFQGDKLVAQPNKVQKIDIAYSKTAKKIDVKKVKRAMWDVMSSTTRDADKENMPENNATEDIVKESVTKPCNFTELYHTIPSKMSKQMAKNLSIPIAFVCLLHLANEKNLKLEGRTSMDDFTITQGV</sequence>
<keyword evidence="7" id="KW-0132">Cell division</keyword>
<evidence type="ECO:0000256" key="5">
    <source>
        <dbReference type="ARBA" id="ARBA00022454"/>
    </source>
</evidence>
<evidence type="ECO:0000313" key="11">
    <source>
        <dbReference type="EMBL" id="CAB4035127.1"/>
    </source>
</evidence>
<proteinExistence type="inferred from homology"/>
<evidence type="ECO:0000256" key="9">
    <source>
        <dbReference type="ARBA" id="ARBA00023067"/>
    </source>
</evidence>
<evidence type="ECO:0000256" key="3">
    <source>
        <dbReference type="ARBA" id="ARBA00009471"/>
    </source>
</evidence>
<dbReference type="Pfam" id="PF05786">
    <property type="entry name" value="Cnd2"/>
    <property type="match status" value="1"/>
</dbReference>
<dbReference type="GO" id="GO:0003682">
    <property type="term" value="F:chromatin binding"/>
    <property type="evidence" value="ECO:0007669"/>
    <property type="project" value="TreeGrafter"/>
</dbReference>
<dbReference type="PANTHER" id="PTHR13108:SF9">
    <property type="entry name" value="CONDENSIN COMPLEX SUBUNIT 2"/>
    <property type="match status" value="1"/>
</dbReference>
<evidence type="ECO:0000256" key="4">
    <source>
        <dbReference type="ARBA" id="ARBA00016065"/>
    </source>
</evidence>
<keyword evidence="8" id="KW-0498">Mitosis</keyword>
<name>A0A6S7JU19_PARCT</name>
<evidence type="ECO:0000256" key="7">
    <source>
        <dbReference type="ARBA" id="ARBA00022618"/>
    </source>
</evidence>
<comment type="similarity">
    <text evidence="3">Belongs to the CND2 (condensin subunit 2) family.</text>
</comment>
<keyword evidence="6" id="KW-0963">Cytoplasm</keyword>
<dbReference type="GO" id="GO:0000796">
    <property type="term" value="C:condensin complex"/>
    <property type="evidence" value="ECO:0007669"/>
    <property type="project" value="InterPro"/>
</dbReference>
<evidence type="ECO:0000256" key="10">
    <source>
        <dbReference type="ARBA" id="ARBA00023306"/>
    </source>
</evidence>
<dbReference type="PANTHER" id="PTHR13108">
    <property type="entry name" value="CONDENSIN COMPLEX SUBUNIT 2"/>
    <property type="match status" value="1"/>
</dbReference>
<dbReference type="OrthoDB" id="362021at2759"/>
<dbReference type="AlphaFoldDB" id="A0A6S7JU19"/>
<dbReference type="GO" id="GO:0051301">
    <property type="term" value="P:cell division"/>
    <property type="evidence" value="ECO:0007669"/>
    <property type="project" value="UniProtKB-KW"/>
</dbReference>
<evidence type="ECO:0000256" key="2">
    <source>
        <dbReference type="ARBA" id="ARBA00004496"/>
    </source>
</evidence>
<reference evidence="11" key="1">
    <citation type="submission" date="2020-04" db="EMBL/GenBank/DDBJ databases">
        <authorList>
            <person name="Alioto T."/>
            <person name="Alioto T."/>
            <person name="Gomez Garrido J."/>
        </authorList>
    </citation>
    <scope>NUCLEOTIDE SEQUENCE</scope>
    <source>
        <strain evidence="11">A484AB</strain>
    </source>
</reference>
<keyword evidence="5" id="KW-0158">Chromosome</keyword>
<evidence type="ECO:0000313" key="12">
    <source>
        <dbReference type="Proteomes" id="UP001152795"/>
    </source>
</evidence>
<dbReference type="GO" id="GO:0005737">
    <property type="term" value="C:cytoplasm"/>
    <property type="evidence" value="ECO:0007669"/>
    <property type="project" value="UniProtKB-SubCell"/>
</dbReference>
<dbReference type="GO" id="GO:0007076">
    <property type="term" value="P:mitotic chromosome condensation"/>
    <property type="evidence" value="ECO:0007669"/>
    <property type="project" value="InterPro"/>
</dbReference>
<gene>
    <name evidence="11" type="ORF">PACLA_8A043219</name>
</gene>
<evidence type="ECO:0000256" key="8">
    <source>
        <dbReference type="ARBA" id="ARBA00022776"/>
    </source>
</evidence>
<evidence type="ECO:0000256" key="6">
    <source>
        <dbReference type="ARBA" id="ARBA00022490"/>
    </source>
</evidence>
<keyword evidence="9" id="KW-0226">DNA condensation</keyword>
<organism evidence="11 12">
    <name type="scientific">Paramuricea clavata</name>
    <name type="common">Red gorgonian</name>
    <name type="synonym">Violescent sea-whip</name>
    <dbReference type="NCBI Taxonomy" id="317549"/>
    <lineage>
        <taxon>Eukaryota</taxon>
        <taxon>Metazoa</taxon>
        <taxon>Cnidaria</taxon>
        <taxon>Anthozoa</taxon>
        <taxon>Octocorallia</taxon>
        <taxon>Malacalcyonacea</taxon>
        <taxon>Plexauridae</taxon>
        <taxon>Paramuricea</taxon>
    </lineage>
</organism>
<evidence type="ECO:0000256" key="1">
    <source>
        <dbReference type="ARBA" id="ARBA00004286"/>
    </source>
</evidence>